<accession>A0A1G9ZG30</accession>
<evidence type="ECO:0000313" key="2">
    <source>
        <dbReference type="EMBL" id="SDN20392.1"/>
    </source>
</evidence>
<keyword evidence="3" id="KW-1185">Reference proteome</keyword>
<dbReference type="Pfam" id="PF13524">
    <property type="entry name" value="Glyco_trans_1_2"/>
    <property type="match status" value="1"/>
</dbReference>
<dbReference type="InterPro" id="IPR055259">
    <property type="entry name" value="YkvP/CgeB_Glyco_trans-like"/>
</dbReference>
<dbReference type="GO" id="GO:0016740">
    <property type="term" value="F:transferase activity"/>
    <property type="evidence" value="ECO:0007669"/>
    <property type="project" value="UniProtKB-KW"/>
</dbReference>
<feature type="domain" description="Spore protein YkvP/CgeB glycosyl transferase-like" evidence="1">
    <location>
        <begin position="278"/>
        <end position="436"/>
    </location>
</feature>
<name>A0A1G9ZG30_9FIRM</name>
<dbReference type="RefSeq" id="WP_074522118.1">
    <property type="nucleotide sequence ID" value="NZ_FNHZ01000008.1"/>
</dbReference>
<organism evidence="2 3">
    <name type="scientific">Lachnospira pectinoschiza</name>
    <dbReference type="NCBI Taxonomy" id="28052"/>
    <lineage>
        <taxon>Bacteria</taxon>
        <taxon>Bacillati</taxon>
        <taxon>Bacillota</taxon>
        <taxon>Clostridia</taxon>
        <taxon>Lachnospirales</taxon>
        <taxon>Lachnospiraceae</taxon>
        <taxon>Lachnospira</taxon>
    </lineage>
</organism>
<gene>
    <name evidence="2" type="ORF">SAMN05216544_2135</name>
</gene>
<keyword evidence="2" id="KW-0808">Transferase</keyword>
<evidence type="ECO:0000313" key="3">
    <source>
        <dbReference type="Proteomes" id="UP000187651"/>
    </source>
</evidence>
<evidence type="ECO:0000259" key="1">
    <source>
        <dbReference type="Pfam" id="PF13524"/>
    </source>
</evidence>
<dbReference type="EMBL" id="FNHZ01000008">
    <property type="protein sequence ID" value="SDN20392.1"/>
    <property type="molecule type" value="Genomic_DNA"/>
</dbReference>
<sequence length="442" mass="51482">MKLIMFMGGVETLEYFSMEIARYLEEKGYEIFWYNLLVGASEVSRLKGFFDANKSEDFIAFTFNHEGIAGEEGLYFLDSESVEDTETVCGKVDCKNGLNSPKLVSTTKLTNIWDNYHVKVINMVVDHPLYYHKYHKYLPKNYHQINIDKNHFEYMRHFYPEIKNVSFLMTAGMELNKDRDILPDRPYLFMDERKYDIVFTGNFTPKYILQKSIEKMGQDYIDFYESVLTRMIKEPKETIEKIGQEALIKDIEGITEAEIREAMQTMSYVDLAVRFHYRELMIRALTDLGFRLTVVGEGFEYMKLKHPENLNMLGGGNTKKCLDSISQAKISLNVMPWFKAGAHDRIFTSMLNGAVLLTDSSTFLDKEILTEENCIRYSLELLRDYEASGFDLGLIEDFGSKLRNLLEDKEKLSKMANSAYIFAKNGHTWEDRAKIIEKLFFT</sequence>
<protein>
    <submittedName>
        <fullName evidence="2">Glycosyl transferases group 1</fullName>
    </submittedName>
</protein>
<dbReference type="Proteomes" id="UP000187651">
    <property type="component" value="Unassembled WGS sequence"/>
</dbReference>
<proteinExistence type="predicted"/>
<reference evidence="3" key="1">
    <citation type="submission" date="2016-10" db="EMBL/GenBank/DDBJ databases">
        <authorList>
            <person name="Varghese N."/>
            <person name="Submissions S."/>
        </authorList>
    </citation>
    <scope>NUCLEOTIDE SEQUENCE [LARGE SCALE GENOMIC DNA]</scope>
    <source>
        <strain evidence="3">M83</strain>
    </source>
</reference>
<dbReference type="AlphaFoldDB" id="A0A1G9ZG30"/>
<dbReference type="OrthoDB" id="5756516at2"/>